<reference evidence="5" key="1">
    <citation type="journal article" date="2021" name="PeerJ">
        <title>Extensive microbial diversity within the chicken gut microbiome revealed by metagenomics and culture.</title>
        <authorList>
            <person name="Gilroy R."/>
            <person name="Ravi A."/>
            <person name="Getino M."/>
            <person name="Pursley I."/>
            <person name="Horton D.L."/>
            <person name="Alikhan N.F."/>
            <person name="Baker D."/>
            <person name="Gharbi K."/>
            <person name="Hall N."/>
            <person name="Watson M."/>
            <person name="Adriaenssens E.M."/>
            <person name="Foster-Nyarko E."/>
            <person name="Jarju S."/>
            <person name="Secka A."/>
            <person name="Antonio M."/>
            <person name="Oren A."/>
            <person name="Chaudhuri R.R."/>
            <person name="La Ragione R."/>
            <person name="Hildebrand F."/>
            <person name="Pallen M.J."/>
        </authorList>
    </citation>
    <scope>NUCLEOTIDE SEQUENCE</scope>
    <source>
        <strain evidence="5">CHK186-1790</strain>
    </source>
</reference>
<feature type="signal peptide" evidence="2">
    <location>
        <begin position="1"/>
        <end position="23"/>
    </location>
</feature>
<evidence type="ECO:0000259" key="4">
    <source>
        <dbReference type="Pfam" id="PF16244"/>
    </source>
</evidence>
<evidence type="ECO:0000259" key="3">
    <source>
        <dbReference type="Pfam" id="PF00395"/>
    </source>
</evidence>
<dbReference type="InterPro" id="IPR032599">
    <property type="entry name" value="YcdB/YcdC_rep_domain"/>
</dbReference>
<sequence>MKKLLALLLSAALLTGTALPALGAEEASADAKLAQVTQAVKERLDLDTSGYDEFRGESWQQELATVWQLDWSGEEGSLSVQALEDGTIVSYVRSDGEDGIAVWGESGSLPAFPQGDPEVAAAAAEAFLAKVLDPALETVRLEEPQGERLGADSYRFSGSILLHGIPSPLSYSVTVRATDNQVTRFSRDALATTCLGGVPGPETAVTAAQAGEALRGTLSLRLEYVLPEADSTQAVLRYLPERGHEYYVDAKTGELVDLTALEEKMYQAGGGDAAAGESATDEALSNSGALTEAEQEGIRKLEGVQASDELDTALRAVPEYGLEDYTLANSRYQLVEEDGGEEQVLCHLTYSRSDGENVYRRTFTVDARTGGVQSVWSSAPWDEERTPAFPAEEAQARAEAFLAAYYGDHAAHLALYDTTDRTAEGAPSFTFTFTRQENGIFFPEDSYTVGIDAADGSVSGLNFQYHEDVTFQSPEGIVDAEAALDAWMGTYEVALSYLLVPRPLVESDPTEARLIQLGLTHFYGLELGYGLERREGSWIGVDAKTGEALQREATPAEGPSYDDLEGHWAQAEVERLARYGVGYASASFQPGRALTQADLVCLLASTQGSWLLLDPEAATEEELDEAYAAVYRMGALTRQERQEDALLTRSDVVRMLLDAAGYGRVARLEGIFTCAFSDRAEIPDSELGYAALAQALGLAQETYAGARTATRAEAAVMLCRLLEG</sequence>
<dbReference type="Pfam" id="PF00395">
    <property type="entry name" value="SLH"/>
    <property type="match status" value="1"/>
</dbReference>
<evidence type="ECO:0000313" key="5">
    <source>
        <dbReference type="EMBL" id="HJC40654.1"/>
    </source>
</evidence>
<accession>A0A9D2NZH0</accession>
<proteinExistence type="predicted"/>
<gene>
    <name evidence="5" type="ORF">H9701_03765</name>
</gene>
<dbReference type="Pfam" id="PF16244">
    <property type="entry name" value="DUF4901"/>
    <property type="match status" value="1"/>
</dbReference>
<evidence type="ECO:0000256" key="2">
    <source>
        <dbReference type="SAM" id="SignalP"/>
    </source>
</evidence>
<keyword evidence="2" id="KW-0732">Signal</keyword>
<keyword evidence="1" id="KW-0677">Repeat</keyword>
<reference evidence="5" key="2">
    <citation type="submission" date="2021-04" db="EMBL/GenBank/DDBJ databases">
        <authorList>
            <person name="Gilroy R."/>
        </authorList>
    </citation>
    <scope>NUCLEOTIDE SEQUENCE</scope>
    <source>
        <strain evidence="5">CHK186-1790</strain>
    </source>
</reference>
<feature type="domain" description="SLH" evidence="3">
    <location>
        <begin position="560"/>
        <end position="598"/>
    </location>
</feature>
<dbReference type="EMBL" id="DWWJ01000072">
    <property type="protein sequence ID" value="HJC40654.1"/>
    <property type="molecule type" value="Genomic_DNA"/>
</dbReference>
<evidence type="ECO:0000256" key="1">
    <source>
        <dbReference type="ARBA" id="ARBA00022737"/>
    </source>
</evidence>
<organism evidence="5 6">
    <name type="scientific">Candidatus Intestinimonas pullistercoris</name>
    <dbReference type="NCBI Taxonomy" id="2838623"/>
    <lineage>
        <taxon>Bacteria</taxon>
        <taxon>Bacillati</taxon>
        <taxon>Bacillota</taxon>
        <taxon>Clostridia</taxon>
        <taxon>Eubacteriales</taxon>
        <taxon>Intestinimonas</taxon>
    </lineage>
</organism>
<feature type="chain" id="PRO_5038591800" evidence="2">
    <location>
        <begin position="24"/>
        <end position="724"/>
    </location>
</feature>
<name>A0A9D2NZH0_9FIRM</name>
<feature type="domain" description="YcdB/YcdC repeated" evidence="4">
    <location>
        <begin position="332"/>
        <end position="458"/>
    </location>
</feature>
<evidence type="ECO:0000313" key="6">
    <source>
        <dbReference type="Proteomes" id="UP000823882"/>
    </source>
</evidence>
<dbReference type="Proteomes" id="UP000823882">
    <property type="component" value="Unassembled WGS sequence"/>
</dbReference>
<dbReference type="InterPro" id="IPR001119">
    <property type="entry name" value="SLH_dom"/>
</dbReference>
<dbReference type="AlphaFoldDB" id="A0A9D2NZH0"/>
<protein>
    <submittedName>
        <fullName evidence="5">S-layer homology domain-containing protein</fullName>
    </submittedName>
</protein>
<comment type="caution">
    <text evidence="5">The sequence shown here is derived from an EMBL/GenBank/DDBJ whole genome shotgun (WGS) entry which is preliminary data.</text>
</comment>